<keyword evidence="3 5" id="KW-0479">Metal-binding</keyword>
<evidence type="ECO:0000256" key="2">
    <source>
        <dbReference type="ARBA" id="ARBA00022505"/>
    </source>
</evidence>
<feature type="binding site" evidence="5">
    <location>
        <position position="67"/>
    </location>
    <ligand>
        <name>molybdate</name>
        <dbReference type="ChEBI" id="CHEBI:36264"/>
    </ligand>
</feature>
<dbReference type="GO" id="GO:0030973">
    <property type="term" value="F:molybdate ion binding"/>
    <property type="evidence" value="ECO:0007669"/>
    <property type="project" value="UniProtKB-ARBA"/>
</dbReference>
<proteinExistence type="inferred from homology"/>
<dbReference type="GO" id="GO:1901359">
    <property type="term" value="F:tungstate binding"/>
    <property type="evidence" value="ECO:0007669"/>
    <property type="project" value="UniProtKB-ARBA"/>
</dbReference>
<dbReference type="EMBL" id="PGXC01000011">
    <property type="protein sequence ID" value="PKK89839.1"/>
    <property type="molecule type" value="Genomic_DNA"/>
</dbReference>
<dbReference type="PANTHER" id="PTHR30632:SF0">
    <property type="entry name" value="SULFATE-BINDING PROTEIN"/>
    <property type="match status" value="1"/>
</dbReference>
<dbReference type="GO" id="GO:0046872">
    <property type="term" value="F:metal ion binding"/>
    <property type="evidence" value="ECO:0007669"/>
    <property type="project" value="UniProtKB-KW"/>
</dbReference>
<dbReference type="InterPro" id="IPR005950">
    <property type="entry name" value="ModA"/>
</dbReference>
<dbReference type="Pfam" id="PF13531">
    <property type="entry name" value="SBP_bac_11"/>
    <property type="match status" value="1"/>
</dbReference>
<dbReference type="SUPFAM" id="SSF53850">
    <property type="entry name" value="Periplasmic binding protein-like II"/>
    <property type="match status" value="1"/>
</dbReference>
<dbReference type="PANTHER" id="PTHR30632">
    <property type="entry name" value="MOLYBDATE-BINDING PERIPLASMIC PROTEIN"/>
    <property type="match status" value="1"/>
</dbReference>
<keyword evidence="4" id="KW-0732">Signal</keyword>
<evidence type="ECO:0000313" key="7">
    <source>
        <dbReference type="Proteomes" id="UP000233256"/>
    </source>
</evidence>
<feature type="binding site" evidence="5">
    <location>
        <position position="39"/>
    </location>
    <ligand>
        <name>molybdate</name>
        <dbReference type="ChEBI" id="CHEBI:36264"/>
    </ligand>
</feature>
<dbReference type="InterPro" id="IPR050682">
    <property type="entry name" value="ModA/WtpA"/>
</dbReference>
<dbReference type="Gene3D" id="3.40.190.10">
    <property type="entry name" value="Periplasmic binding protein-like II"/>
    <property type="match status" value="2"/>
</dbReference>
<accession>A0A2N1PND4</accession>
<comment type="similarity">
    <text evidence="1">Belongs to the bacterial solute-binding protein ModA family.</text>
</comment>
<dbReference type="PIRSF" id="PIRSF004846">
    <property type="entry name" value="ModA"/>
    <property type="match status" value="1"/>
</dbReference>
<keyword evidence="2 5" id="KW-0500">Molybdenum</keyword>
<reference evidence="6 7" key="1">
    <citation type="journal article" date="2017" name="ISME J.">
        <title>Potential for microbial H2 and metal transformations associated with novel bacteria and archaea in deep terrestrial subsurface sediments.</title>
        <authorList>
            <person name="Hernsdorf A.W."/>
            <person name="Amano Y."/>
            <person name="Miyakawa K."/>
            <person name="Ise K."/>
            <person name="Suzuki Y."/>
            <person name="Anantharaman K."/>
            <person name="Probst A."/>
            <person name="Burstein D."/>
            <person name="Thomas B.C."/>
            <person name="Banfield J.F."/>
        </authorList>
    </citation>
    <scope>NUCLEOTIDE SEQUENCE [LARGE SCALE GENOMIC DNA]</scope>
    <source>
        <strain evidence="6">HGW-Wallbacteria-1</strain>
    </source>
</reference>
<comment type="caution">
    <text evidence="6">The sequence shown here is derived from an EMBL/GenBank/DDBJ whole genome shotgun (WGS) entry which is preliminary data.</text>
</comment>
<dbReference type="GO" id="GO:0015689">
    <property type="term" value="P:molybdate ion transport"/>
    <property type="evidence" value="ECO:0007669"/>
    <property type="project" value="InterPro"/>
</dbReference>
<evidence type="ECO:0000256" key="5">
    <source>
        <dbReference type="PIRSR" id="PIRSR004846-1"/>
    </source>
</evidence>
<feature type="binding site" evidence="5">
    <location>
        <position position="148"/>
    </location>
    <ligand>
        <name>molybdate</name>
        <dbReference type="ChEBI" id="CHEBI:36264"/>
    </ligand>
</feature>
<evidence type="ECO:0000256" key="4">
    <source>
        <dbReference type="ARBA" id="ARBA00022729"/>
    </source>
</evidence>
<dbReference type="FunFam" id="3.40.190.10:FF:000035">
    <property type="entry name" value="Molybdate ABC transporter substrate-binding protein"/>
    <property type="match status" value="1"/>
</dbReference>
<dbReference type="AlphaFoldDB" id="A0A2N1PND4"/>
<name>A0A2N1PND4_9BACT</name>
<evidence type="ECO:0000313" key="6">
    <source>
        <dbReference type="EMBL" id="PKK89839.1"/>
    </source>
</evidence>
<organism evidence="6 7">
    <name type="scientific">Candidatus Wallbacteria bacterium HGW-Wallbacteria-1</name>
    <dbReference type="NCBI Taxonomy" id="2013854"/>
    <lineage>
        <taxon>Bacteria</taxon>
        <taxon>Candidatus Walliibacteriota</taxon>
    </lineage>
</organism>
<dbReference type="Proteomes" id="UP000233256">
    <property type="component" value="Unassembled WGS sequence"/>
</dbReference>
<protein>
    <submittedName>
        <fullName evidence="6">Molybdate ABC transporter substrate-binding protein</fullName>
    </submittedName>
</protein>
<feature type="binding site" evidence="5">
    <location>
        <position position="177"/>
    </location>
    <ligand>
        <name>molybdate</name>
        <dbReference type="ChEBI" id="CHEBI:36264"/>
    </ligand>
</feature>
<sequence length="281" mass="31001">MSEFKRPIALLFVIILMMCFNSSVSSAESRELLISAAASLTDAVTEISEAFMRQNPDILVRCNFASSGALRRQIEMGVLPDLYLSASMKQVELLLEKKIVASENIRDFVSNTIVVAVPSDSGDKITDLKDLLKMRGKIAIGTPGVVPAGTYAREAMEKAGIYKAMEERGAFVFADSVRQVVHYVTTGNVSAGIVFGTDQVLFASKFGKGYSIPDQMHTRIRYAMVTFPGRDSASALKFHEFVRNSVTRRIMEKYGFIWNIPAEDGNSLSEVKPMEKKAPHP</sequence>
<evidence type="ECO:0000256" key="1">
    <source>
        <dbReference type="ARBA" id="ARBA00009175"/>
    </source>
</evidence>
<gene>
    <name evidence="6" type="primary">modA</name>
    <name evidence="6" type="ORF">CVV64_12525</name>
</gene>
<evidence type="ECO:0000256" key="3">
    <source>
        <dbReference type="ARBA" id="ARBA00022723"/>
    </source>
</evidence>
<dbReference type="NCBIfam" id="TIGR01256">
    <property type="entry name" value="modA"/>
    <property type="match status" value="1"/>
</dbReference>